<dbReference type="InterPro" id="IPR029068">
    <property type="entry name" value="Glyas_Bleomycin-R_OHBP_Dase"/>
</dbReference>
<evidence type="ECO:0000256" key="1">
    <source>
        <dbReference type="SAM" id="MobiDB-lite"/>
    </source>
</evidence>
<dbReference type="EMBL" id="CP115149">
    <property type="protein sequence ID" value="WBL36294.1"/>
    <property type="molecule type" value="Genomic_DNA"/>
</dbReference>
<sequence>MELRQQNFCSMLGGPPTRREGASDANEAGPPAGQHRPGERGFYRELFGELGWSVLYDGDGILGVGATNGASLWFVPRTADGPIDYDRAGVNHVAIGADSIAEVDAAAAHLADRGVPALFETPRHRPEFAHGPDQTYYQVMFESPDRVLFEVVYSGPLGN</sequence>
<reference evidence="2 3" key="1">
    <citation type="journal article" date="2023" name="ISME J.">
        <title>Thermophilic Dehalococcoidia with unusual traits shed light on an unexpected past.</title>
        <authorList>
            <person name="Palmer M."/>
            <person name="Covington J.K."/>
            <person name="Zhou E.M."/>
            <person name="Thomas S.C."/>
            <person name="Habib N."/>
            <person name="Seymour C.O."/>
            <person name="Lai D."/>
            <person name="Johnston J."/>
            <person name="Hashimi A."/>
            <person name="Jiao J.Y."/>
            <person name="Muok A.R."/>
            <person name="Liu L."/>
            <person name="Xian W.D."/>
            <person name="Zhi X.Y."/>
            <person name="Li M.M."/>
            <person name="Silva L.P."/>
            <person name="Bowen B.P."/>
            <person name="Louie K."/>
            <person name="Briegel A."/>
            <person name="Pett-Ridge J."/>
            <person name="Weber P.K."/>
            <person name="Tocheva E.I."/>
            <person name="Woyke T."/>
            <person name="Northen T.R."/>
            <person name="Mayali X."/>
            <person name="Li W.J."/>
            <person name="Hedlund B.P."/>
        </authorList>
    </citation>
    <scope>NUCLEOTIDE SEQUENCE [LARGE SCALE GENOMIC DNA]</scope>
    <source>
        <strain evidence="2 3">YIM 72310</strain>
    </source>
</reference>
<dbReference type="Proteomes" id="UP001212803">
    <property type="component" value="Chromosome"/>
</dbReference>
<evidence type="ECO:0008006" key="4">
    <source>
        <dbReference type="Google" id="ProtNLM"/>
    </source>
</evidence>
<gene>
    <name evidence="2" type="ORF">O0235_01530</name>
</gene>
<proteinExistence type="predicted"/>
<dbReference type="Gene3D" id="3.10.180.10">
    <property type="entry name" value="2,3-Dihydroxybiphenyl 1,2-Dioxygenase, domain 1"/>
    <property type="match status" value="1"/>
</dbReference>
<feature type="region of interest" description="Disordered" evidence="1">
    <location>
        <begin position="1"/>
        <end position="39"/>
    </location>
</feature>
<organism evidence="2 3">
    <name type="scientific">Tepidiforma flava</name>
    <dbReference type="NCBI Taxonomy" id="3004094"/>
    <lineage>
        <taxon>Bacteria</taxon>
        <taxon>Bacillati</taxon>
        <taxon>Chloroflexota</taxon>
        <taxon>Tepidiformia</taxon>
        <taxon>Tepidiformales</taxon>
        <taxon>Tepidiformaceae</taxon>
        <taxon>Tepidiforma</taxon>
    </lineage>
</organism>
<dbReference type="RefSeq" id="WP_270056818.1">
    <property type="nucleotide sequence ID" value="NZ_CP115149.1"/>
</dbReference>
<evidence type="ECO:0000313" key="3">
    <source>
        <dbReference type="Proteomes" id="UP001212803"/>
    </source>
</evidence>
<name>A0ABY7M703_9CHLR</name>
<accession>A0ABY7M703</accession>
<protein>
    <recommendedName>
        <fullName evidence="4">VOC domain-containing protein</fullName>
    </recommendedName>
</protein>
<dbReference type="SUPFAM" id="SSF54593">
    <property type="entry name" value="Glyoxalase/Bleomycin resistance protein/Dihydroxybiphenyl dioxygenase"/>
    <property type="match status" value="1"/>
</dbReference>
<evidence type="ECO:0000313" key="2">
    <source>
        <dbReference type="EMBL" id="WBL36294.1"/>
    </source>
</evidence>
<keyword evidence="3" id="KW-1185">Reference proteome</keyword>